<name>A0A0F5YJS9_9CYAN</name>
<dbReference type="OrthoDB" id="428095at2"/>
<protein>
    <submittedName>
        <fullName evidence="1">Uncharacterized protein</fullName>
    </submittedName>
</protein>
<dbReference type="Proteomes" id="UP000033607">
    <property type="component" value="Unassembled WGS sequence"/>
</dbReference>
<gene>
    <name evidence="1" type="ORF">WN50_04835</name>
</gene>
<organism evidence="1 2">
    <name type="scientific">Limnoraphis robusta CS-951</name>
    <dbReference type="NCBI Taxonomy" id="1637645"/>
    <lineage>
        <taxon>Bacteria</taxon>
        <taxon>Bacillati</taxon>
        <taxon>Cyanobacteriota</taxon>
        <taxon>Cyanophyceae</taxon>
        <taxon>Oscillatoriophycideae</taxon>
        <taxon>Oscillatoriales</taxon>
        <taxon>Sirenicapillariaceae</taxon>
        <taxon>Limnoraphis</taxon>
    </lineage>
</organism>
<dbReference type="RefSeq" id="WP_046277379.1">
    <property type="nucleotide sequence ID" value="NZ_LATL02000088.1"/>
</dbReference>
<sequence length="65" mass="6981">MKRELTKILKLPGVIVKSKKEIEKTLILEVEASSKIACCPGCQKVSDRLHRLGARSHAPAGGAVS</sequence>
<proteinExistence type="predicted"/>
<dbReference type="AlphaFoldDB" id="A0A0F5YJS9"/>
<evidence type="ECO:0000313" key="1">
    <source>
        <dbReference type="EMBL" id="KKD39164.1"/>
    </source>
</evidence>
<accession>A0A0F5YJS9</accession>
<comment type="caution">
    <text evidence="1">The sequence shown here is derived from an EMBL/GenBank/DDBJ whole genome shotgun (WGS) entry which is preliminary data.</text>
</comment>
<reference evidence="1 2" key="1">
    <citation type="submission" date="2015-06" db="EMBL/GenBank/DDBJ databases">
        <title>Draft genome assembly of filamentous brackish cyanobacterium Limnoraphis robusta strain CS-951.</title>
        <authorList>
            <person name="Willis A."/>
            <person name="Parks M."/>
            <person name="Burford M.A."/>
        </authorList>
    </citation>
    <scope>NUCLEOTIDE SEQUENCE [LARGE SCALE GENOMIC DNA]</scope>
    <source>
        <strain evidence="1 2">CS-951</strain>
    </source>
</reference>
<evidence type="ECO:0000313" key="2">
    <source>
        <dbReference type="Proteomes" id="UP000033607"/>
    </source>
</evidence>
<dbReference type="EMBL" id="LATL02000088">
    <property type="protein sequence ID" value="KKD39164.1"/>
    <property type="molecule type" value="Genomic_DNA"/>
</dbReference>